<dbReference type="PANTHER" id="PTHR34697:SF2">
    <property type="entry name" value="PHOSPHATIDYLGLYCEROL LYSYLTRANSFERASE"/>
    <property type="match status" value="1"/>
</dbReference>
<dbReference type="Proteomes" id="UP001501285">
    <property type="component" value="Unassembled WGS sequence"/>
</dbReference>
<keyword evidence="9" id="KW-1185">Reference proteome</keyword>
<keyword evidence="3 6" id="KW-0812">Transmembrane</keyword>
<name>A0ABN2UJ40_9MICO</name>
<dbReference type="InterPro" id="IPR024320">
    <property type="entry name" value="LPG_synthase_C"/>
</dbReference>
<keyword evidence="2" id="KW-1003">Cell membrane</keyword>
<feature type="transmembrane region" description="Helical" evidence="6">
    <location>
        <begin position="177"/>
        <end position="194"/>
    </location>
</feature>
<dbReference type="SUPFAM" id="SSF144091">
    <property type="entry name" value="Rhomboid-like"/>
    <property type="match status" value="1"/>
</dbReference>
<evidence type="ECO:0000256" key="6">
    <source>
        <dbReference type="SAM" id="Phobius"/>
    </source>
</evidence>
<keyword evidence="5 6" id="KW-0472">Membrane</keyword>
<feature type="transmembrane region" description="Helical" evidence="6">
    <location>
        <begin position="90"/>
        <end position="110"/>
    </location>
</feature>
<feature type="transmembrane region" description="Helical" evidence="6">
    <location>
        <begin position="206"/>
        <end position="226"/>
    </location>
</feature>
<evidence type="ECO:0000256" key="5">
    <source>
        <dbReference type="ARBA" id="ARBA00023136"/>
    </source>
</evidence>
<keyword evidence="4 6" id="KW-1133">Transmembrane helix</keyword>
<evidence type="ECO:0000313" key="8">
    <source>
        <dbReference type="EMBL" id="GAA2038066.1"/>
    </source>
</evidence>
<evidence type="ECO:0000256" key="1">
    <source>
        <dbReference type="ARBA" id="ARBA00004651"/>
    </source>
</evidence>
<comment type="subcellular location">
    <subcellularLocation>
        <location evidence="1">Cell membrane</location>
        <topology evidence="1">Multi-pass membrane protein</topology>
    </subcellularLocation>
</comment>
<dbReference type="Pfam" id="PF09924">
    <property type="entry name" value="LPG_synthase_C"/>
    <property type="match status" value="1"/>
</dbReference>
<protein>
    <submittedName>
        <fullName evidence="8">DUF2156 domain-containing protein</fullName>
    </submittedName>
</protein>
<dbReference type="PANTHER" id="PTHR34697">
    <property type="entry name" value="PHOSPHATIDYLGLYCEROL LYSYLTRANSFERASE"/>
    <property type="match status" value="1"/>
</dbReference>
<evidence type="ECO:0000256" key="4">
    <source>
        <dbReference type="ARBA" id="ARBA00022989"/>
    </source>
</evidence>
<feature type="transmembrane region" description="Helical" evidence="6">
    <location>
        <begin position="155"/>
        <end position="171"/>
    </location>
</feature>
<reference evidence="8 9" key="1">
    <citation type="journal article" date="2019" name="Int. J. Syst. Evol. Microbiol.">
        <title>The Global Catalogue of Microorganisms (GCM) 10K type strain sequencing project: providing services to taxonomists for standard genome sequencing and annotation.</title>
        <authorList>
            <consortium name="The Broad Institute Genomics Platform"/>
            <consortium name="The Broad Institute Genome Sequencing Center for Infectious Disease"/>
            <person name="Wu L."/>
            <person name="Ma J."/>
        </authorList>
    </citation>
    <scope>NUCLEOTIDE SEQUENCE [LARGE SCALE GENOMIC DNA]</scope>
    <source>
        <strain evidence="8 9">JCM 14283</strain>
    </source>
</reference>
<feature type="transmembrane region" description="Helical" evidence="6">
    <location>
        <begin position="47"/>
        <end position="78"/>
    </location>
</feature>
<dbReference type="Gene3D" id="1.20.1540.10">
    <property type="entry name" value="Rhomboid-like"/>
    <property type="match status" value="1"/>
</dbReference>
<organism evidence="8 9">
    <name type="scientific">Terrabacter terrae</name>
    <dbReference type="NCBI Taxonomy" id="318434"/>
    <lineage>
        <taxon>Bacteria</taxon>
        <taxon>Bacillati</taxon>
        <taxon>Actinomycetota</taxon>
        <taxon>Actinomycetes</taxon>
        <taxon>Micrococcales</taxon>
        <taxon>Intrasporangiaceae</taxon>
        <taxon>Terrabacter</taxon>
    </lineage>
</organism>
<dbReference type="EMBL" id="BAAANB010000021">
    <property type="protein sequence ID" value="GAA2038066.1"/>
    <property type="molecule type" value="Genomic_DNA"/>
</dbReference>
<evidence type="ECO:0000259" key="7">
    <source>
        <dbReference type="Pfam" id="PF09924"/>
    </source>
</evidence>
<evidence type="ECO:0000256" key="3">
    <source>
        <dbReference type="ARBA" id="ARBA00022692"/>
    </source>
</evidence>
<feature type="domain" description="Phosphatidylglycerol lysyltransferase C-terminal" evidence="7">
    <location>
        <begin position="358"/>
        <end position="665"/>
    </location>
</feature>
<gene>
    <name evidence="8" type="ORF">GCM10009740_32670</name>
</gene>
<sequence>MRRLPLTSALVVLILTLSVVSRALWDPLLGRPLHASVTYGLPALEDGSWWTVVVGAFFAVKPYQYVPILLGLVAFGGFAEWRLGTRRTAIALLSCHVVAVLGTAGLLWLTRHHGYVWTTGLARVRDAGPSAAFLGAAAAASVTLSPPWRGRLRTLLVAYVVLFVIHMGSLADVEHVVGVAFGLWLGPYLVGRSPSFTTRQLTRRDFRLLACAFFVVAAFEVILHPFTHAEGPFAVTMSAQARAKELADAGLVFGLVQVVLWVWLARSLYKGRRRAWRWAVALLVAVLAVQVANYGWMVVVGEPGLLAAGWDIFGNCVGLSVLLVGRHAFRNPSPRRARRTSGSLVAPADDDQRTRATAMLEEHGTVNRLAWMTTWPENRWFVPATQRGYVAYRVHTGVAIGLCDPVAATEVERSSLLAEFADAVHGQGLVPCLFTVTQEASQHARALGWHSLQVAEEACIGLATLDFVGKAWQDVRTALNQAARLGVHLRLGALADMPRGLQLQVKAISSDWVEDKGLPEMGFTLGGVDEALDPRVRVGLAVDPDMTVHGVTSWMPFHASGGGEPAGWTLDVMRRLPGGFRYSMEFLIASACLAFRDEGCSVVSLSGAPLARSNDGDDDASLDRGTLDAFLDRLGASLEPYYGFRSLHAFKSKFQPQHEPLYLVFPDEAALPRIGLALSRAYLPEAGVRDLVTLARSGHR</sequence>
<feature type="transmembrane region" description="Helical" evidence="6">
    <location>
        <begin position="130"/>
        <end position="148"/>
    </location>
</feature>
<accession>A0ABN2UJ40</accession>
<dbReference type="InterPro" id="IPR051211">
    <property type="entry name" value="PG_lysyltransferase"/>
</dbReference>
<feature type="transmembrane region" description="Helical" evidence="6">
    <location>
        <begin position="276"/>
        <end position="296"/>
    </location>
</feature>
<proteinExistence type="predicted"/>
<comment type="caution">
    <text evidence="8">The sequence shown here is derived from an EMBL/GenBank/DDBJ whole genome shotgun (WGS) entry which is preliminary data.</text>
</comment>
<evidence type="ECO:0000313" key="9">
    <source>
        <dbReference type="Proteomes" id="UP001501285"/>
    </source>
</evidence>
<feature type="transmembrane region" description="Helical" evidence="6">
    <location>
        <begin position="246"/>
        <end position="264"/>
    </location>
</feature>
<evidence type="ECO:0000256" key="2">
    <source>
        <dbReference type="ARBA" id="ARBA00022475"/>
    </source>
</evidence>
<dbReference type="InterPro" id="IPR035952">
    <property type="entry name" value="Rhomboid-like_sf"/>
</dbReference>